<dbReference type="SUPFAM" id="SSF54928">
    <property type="entry name" value="RNA-binding domain, RBD"/>
    <property type="match status" value="1"/>
</dbReference>
<dbReference type="InterPro" id="IPR035979">
    <property type="entry name" value="RBD_domain_sf"/>
</dbReference>
<dbReference type="InterPro" id="IPR000504">
    <property type="entry name" value="RRM_dom"/>
</dbReference>
<dbReference type="EMBL" id="KI517464">
    <property type="protein sequence ID" value="ESQ43127.1"/>
    <property type="molecule type" value="Genomic_DNA"/>
</dbReference>
<dbReference type="Proteomes" id="UP000030689">
    <property type="component" value="Unassembled WGS sequence"/>
</dbReference>
<feature type="domain" description="RRM" evidence="3">
    <location>
        <begin position="13"/>
        <end position="90"/>
    </location>
</feature>
<dbReference type="OMA" id="NRMANNT"/>
<evidence type="ECO:0000256" key="2">
    <source>
        <dbReference type="PROSITE-ProRule" id="PRU00176"/>
    </source>
</evidence>
<evidence type="ECO:0000313" key="4">
    <source>
        <dbReference type="EMBL" id="ESQ43127.1"/>
    </source>
</evidence>
<keyword evidence="1 2" id="KW-0694">RNA-binding</keyword>
<name>V4LKZ5_EUTSA</name>
<proteinExistence type="predicted"/>
<reference evidence="4 5" key="1">
    <citation type="journal article" date="2013" name="Front. Plant Sci.">
        <title>The Reference Genome of the Halophytic Plant Eutrema salsugineum.</title>
        <authorList>
            <person name="Yang R."/>
            <person name="Jarvis D.E."/>
            <person name="Chen H."/>
            <person name="Beilstein M.A."/>
            <person name="Grimwood J."/>
            <person name="Jenkins J."/>
            <person name="Shu S."/>
            <person name="Prochnik S."/>
            <person name="Xin M."/>
            <person name="Ma C."/>
            <person name="Schmutz J."/>
            <person name="Wing R.A."/>
            <person name="Mitchell-Olds T."/>
            <person name="Schumaker K.S."/>
            <person name="Wang X."/>
        </authorList>
    </citation>
    <scope>NUCLEOTIDE SEQUENCE [LARGE SCALE GENOMIC DNA]</scope>
</reference>
<dbReference type="Gene3D" id="3.30.70.330">
    <property type="match status" value="1"/>
</dbReference>
<dbReference type="Pfam" id="PF00076">
    <property type="entry name" value="RRM_1"/>
    <property type="match status" value="1"/>
</dbReference>
<evidence type="ECO:0000259" key="3">
    <source>
        <dbReference type="PROSITE" id="PS50102"/>
    </source>
</evidence>
<evidence type="ECO:0000256" key="1">
    <source>
        <dbReference type="ARBA" id="ARBA00022884"/>
    </source>
</evidence>
<sequence length="155" mass="17902">MSQQHQNFDTTYTKIFVGGLPSVTRNEGLRIFFEQFGEIVHVNVVYDKATNRSKGYGFVTFKDAESATRACVNRNPIIDGGIANCNLASDGRNQYSPQSEHAPYAPQYNPQLQYNLQNNYSEYSPQYVMQYDPQYYQNYFVVNNTTYQEHQSTNM</sequence>
<dbReference type="KEGG" id="eus:EUTSA_v10015434mg"/>
<dbReference type="PANTHER" id="PTHR11176:SF57">
    <property type="entry name" value="PROTEIN BOULE"/>
    <property type="match status" value="1"/>
</dbReference>
<dbReference type="GO" id="GO:0003723">
    <property type="term" value="F:RNA binding"/>
    <property type="evidence" value="ECO:0007669"/>
    <property type="project" value="UniProtKB-UniRule"/>
</dbReference>
<dbReference type="eggNOG" id="KOG0149">
    <property type="taxonomic scope" value="Eukaryota"/>
</dbReference>
<evidence type="ECO:0000313" key="5">
    <source>
        <dbReference type="Proteomes" id="UP000030689"/>
    </source>
</evidence>
<accession>V4LKZ5</accession>
<dbReference type="InterPro" id="IPR012677">
    <property type="entry name" value="Nucleotide-bd_a/b_plait_sf"/>
</dbReference>
<keyword evidence="5" id="KW-1185">Reference proteome</keyword>
<dbReference type="PANTHER" id="PTHR11176">
    <property type="entry name" value="BOULE-RELATED"/>
    <property type="match status" value="1"/>
</dbReference>
<dbReference type="AlphaFoldDB" id="V4LKZ5"/>
<dbReference type="PROSITE" id="PS50102">
    <property type="entry name" value="RRM"/>
    <property type="match status" value="1"/>
</dbReference>
<organism evidence="4 5">
    <name type="scientific">Eutrema salsugineum</name>
    <name type="common">Saltwater cress</name>
    <name type="synonym">Sisymbrium salsugineum</name>
    <dbReference type="NCBI Taxonomy" id="72664"/>
    <lineage>
        <taxon>Eukaryota</taxon>
        <taxon>Viridiplantae</taxon>
        <taxon>Streptophyta</taxon>
        <taxon>Embryophyta</taxon>
        <taxon>Tracheophyta</taxon>
        <taxon>Spermatophyta</taxon>
        <taxon>Magnoliopsida</taxon>
        <taxon>eudicotyledons</taxon>
        <taxon>Gunneridae</taxon>
        <taxon>Pentapetalae</taxon>
        <taxon>rosids</taxon>
        <taxon>malvids</taxon>
        <taxon>Brassicales</taxon>
        <taxon>Brassicaceae</taxon>
        <taxon>Eutremeae</taxon>
        <taxon>Eutrema</taxon>
    </lineage>
</organism>
<dbReference type="Gramene" id="ESQ43127">
    <property type="protein sequence ID" value="ESQ43127"/>
    <property type="gene ID" value="EUTSA_v10015434mg"/>
</dbReference>
<dbReference type="SMART" id="SM00360">
    <property type="entry name" value="RRM"/>
    <property type="match status" value="1"/>
</dbReference>
<protein>
    <recommendedName>
        <fullName evidence="3">RRM domain-containing protein</fullName>
    </recommendedName>
</protein>
<gene>
    <name evidence="4" type="ORF">EUTSA_v10015434mg</name>
</gene>